<sequence length="184" mass="20550">MIKNIVHQIYLEKISQIQNRIPISLNVPTNNNTSFSEIFNHEISSAESYTHTSSLNQYINMAAEKYDIAPELIKSVIKVESNFNIKALSKAGAQGLMQLMPSTARELQVVNPWNPQQNIEGGTKYLRRLLDQYEGDLTLALAAYNAGPSNVNHYGGIPPFSETQNYVSKVLKELGSYENSTLTV</sequence>
<keyword evidence="3" id="KW-1185">Reference proteome</keyword>
<dbReference type="SUPFAM" id="SSF53955">
    <property type="entry name" value="Lysozyme-like"/>
    <property type="match status" value="1"/>
</dbReference>
<proteinExistence type="predicted"/>
<dbReference type="OrthoDB" id="9815002at2"/>
<dbReference type="AlphaFoldDB" id="A0A239DVU8"/>
<name>A0A239DVU8_9FIRM</name>
<organism evidence="2 3">
    <name type="scientific">Anaerovirgula multivorans</name>
    <dbReference type="NCBI Taxonomy" id="312168"/>
    <lineage>
        <taxon>Bacteria</taxon>
        <taxon>Bacillati</taxon>
        <taxon>Bacillota</taxon>
        <taxon>Clostridia</taxon>
        <taxon>Peptostreptococcales</taxon>
        <taxon>Natronincolaceae</taxon>
        <taxon>Anaerovirgula</taxon>
    </lineage>
</organism>
<dbReference type="InterPro" id="IPR008258">
    <property type="entry name" value="Transglycosylase_SLT_dom_1"/>
</dbReference>
<dbReference type="PANTHER" id="PTHR37423">
    <property type="entry name" value="SOLUBLE LYTIC MUREIN TRANSGLYCOSYLASE-RELATED"/>
    <property type="match status" value="1"/>
</dbReference>
<dbReference type="CDD" id="cd00254">
    <property type="entry name" value="LT-like"/>
    <property type="match status" value="1"/>
</dbReference>
<evidence type="ECO:0000259" key="1">
    <source>
        <dbReference type="Pfam" id="PF01464"/>
    </source>
</evidence>
<dbReference type="InterPro" id="IPR023346">
    <property type="entry name" value="Lysozyme-like_dom_sf"/>
</dbReference>
<dbReference type="Proteomes" id="UP000198304">
    <property type="component" value="Unassembled WGS sequence"/>
</dbReference>
<dbReference type="PANTHER" id="PTHR37423:SF2">
    <property type="entry name" value="MEMBRANE-BOUND LYTIC MUREIN TRANSGLYCOSYLASE C"/>
    <property type="match status" value="1"/>
</dbReference>
<dbReference type="Pfam" id="PF01464">
    <property type="entry name" value="SLT"/>
    <property type="match status" value="1"/>
</dbReference>
<evidence type="ECO:0000313" key="3">
    <source>
        <dbReference type="Proteomes" id="UP000198304"/>
    </source>
</evidence>
<protein>
    <submittedName>
        <fullName evidence="2">Transglycosylase SLT domain-containing protein</fullName>
    </submittedName>
</protein>
<dbReference type="EMBL" id="FZOJ01000008">
    <property type="protein sequence ID" value="SNS35734.1"/>
    <property type="molecule type" value="Genomic_DNA"/>
</dbReference>
<reference evidence="2 3" key="1">
    <citation type="submission" date="2017-06" db="EMBL/GenBank/DDBJ databases">
        <authorList>
            <person name="Kim H.J."/>
            <person name="Triplett B.A."/>
        </authorList>
    </citation>
    <scope>NUCLEOTIDE SEQUENCE [LARGE SCALE GENOMIC DNA]</scope>
    <source>
        <strain evidence="2 3">SCA</strain>
    </source>
</reference>
<feature type="domain" description="Transglycosylase SLT" evidence="1">
    <location>
        <begin position="57"/>
        <end position="165"/>
    </location>
</feature>
<dbReference type="RefSeq" id="WP_089282806.1">
    <property type="nucleotide sequence ID" value="NZ_FZOJ01000008.1"/>
</dbReference>
<dbReference type="Gene3D" id="1.10.530.10">
    <property type="match status" value="1"/>
</dbReference>
<evidence type="ECO:0000313" key="2">
    <source>
        <dbReference type="EMBL" id="SNS35734.1"/>
    </source>
</evidence>
<gene>
    <name evidence="2" type="ORF">SAMN05446037_1008133</name>
</gene>
<accession>A0A239DVU8</accession>